<sequence>MDKIIVGIAEGKIAKGDQVLVSYALGSCVGVCLYDWQEHIAGMAHVILPCTEYAADKTNLYKFADQGVRELIREMERHGARKGRMTAKIAGGARMFETSGNTMDIGRRNVEAVRCSLEQEGIKLTAQDTGRNYGRTISFHAGDGTLKISTVRHADIML</sequence>
<protein>
    <recommendedName>
        <fullName evidence="3">Probable chemoreceptor glutamine deamidase CheD</fullName>
        <ecNumber evidence="3">3.5.1.44</ecNumber>
    </recommendedName>
</protein>
<dbReference type="PROSITE" id="PS51257">
    <property type="entry name" value="PROKAR_LIPOPROTEIN"/>
    <property type="match status" value="1"/>
</dbReference>
<keyword evidence="2 3" id="KW-0378">Hydrolase</keyword>
<keyword evidence="1 3" id="KW-0145">Chemotaxis</keyword>
<organism evidence="4 5">
    <name type="scientific">Enterocloster hominis</name>
    <name type="common">ex Hitch et al. 2024</name>
    <dbReference type="NCBI Taxonomy" id="1917870"/>
    <lineage>
        <taxon>Bacteria</taxon>
        <taxon>Bacillati</taxon>
        <taxon>Bacillota</taxon>
        <taxon>Clostridia</taxon>
        <taxon>Lachnospirales</taxon>
        <taxon>Lachnospiraceae</taxon>
        <taxon>Enterocloster</taxon>
    </lineage>
</organism>
<reference evidence="4 5" key="1">
    <citation type="submission" date="2024-03" db="EMBL/GenBank/DDBJ databases">
        <title>Human intestinal bacterial collection.</title>
        <authorList>
            <person name="Pauvert C."/>
            <person name="Hitch T.C.A."/>
            <person name="Clavel T."/>
        </authorList>
    </citation>
    <scope>NUCLEOTIDE SEQUENCE [LARGE SCALE GENOMIC DNA]</scope>
    <source>
        <strain evidence="4 5">CLA-SR-H021</strain>
    </source>
</reference>
<evidence type="ECO:0000256" key="2">
    <source>
        <dbReference type="ARBA" id="ARBA00022801"/>
    </source>
</evidence>
<dbReference type="Pfam" id="PF03975">
    <property type="entry name" value="CheD"/>
    <property type="match status" value="1"/>
</dbReference>
<keyword evidence="5" id="KW-1185">Reference proteome</keyword>
<accession>A0ABV1D714</accession>
<dbReference type="RefSeq" id="WP_349118082.1">
    <property type="nucleotide sequence ID" value="NZ_JBBMFM010000020.1"/>
</dbReference>
<dbReference type="EC" id="3.5.1.44" evidence="3"/>
<dbReference type="HAMAP" id="MF_01440">
    <property type="entry name" value="CheD"/>
    <property type="match status" value="1"/>
</dbReference>
<comment type="similarity">
    <text evidence="3">Belongs to the CheD family.</text>
</comment>
<dbReference type="Gene3D" id="3.30.1330.200">
    <property type="match status" value="1"/>
</dbReference>
<comment type="function">
    <text evidence="3">Probably deamidates glutamine residues to glutamate on methyl-accepting chemotaxis receptors (MCPs), playing an important role in chemotaxis.</text>
</comment>
<gene>
    <name evidence="3" type="primary">cheD</name>
    <name evidence="4" type="ORF">WMQ36_07880</name>
</gene>
<evidence type="ECO:0000313" key="5">
    <source>
        <dbReference type="Proteomes" id="UP001454086"/>
    </source>
</evidence>
<dbReference type="InterPro" id="IPR038592">
    <property type="entry name" value="CheD-like_sf"/>
</dbReference>
<evidence type="ECO:0000256" key="3">
    <source>
        <dbReference type="HAMAP-Rule" id="MF_01440"/>
    </source>
</evidence>
<dbReference type="Proteomes" id="UP001454086">
    <property type="component" value="Unassembled WGS sequence"/>
</dbReference>
<dbReference type="SUPFAM" id="SSF64438">
    <property type="entry name" value="CNF1/YfiH-like putative cysteine hydrolases"/>
    <property type="match status" value="1"/>
</dbReference>
<dbReference type="EMBL" id="JBBMFM010000020">
    <property type="protein sequence ID" value="MEQ2424889.1"/>
    <property type="molecule type" value="Genomic_DNA"/>
</dbReference>
<dbReference type="PANTHER" id="PTHR35147">
    <property type="entry name" value="CHEMORECEPTOR GLUTAMINE DEAMIDASE CHED-RELATED"/>
    <property type="match status" value="1"/>
</dbReference>
<evidence type="ECO:0000313" key="4">
    <source>
        <dbReference type="EMBL" id="MEQ2424889.1"/>
    </source>
</evidence>
<evidence type="ECO:0000256" key="1">
    <source>
        <dbReference type="ARBA" id="ARBA00022500"/>
    </source>
</evidence>
<dbReference type="CDD" id="cd16352">
    <property type="entry name" value="CheD"/>
    <property type="match status" value="1"/>
</dbReference>
<dbReference type="InterPro" id="IPR011324">
    <property type="entry name" value="Cytotoxic_necrot_fac-like_cat"/>
</dbReference>
<comment type="catalytic activity">
    <reaction evidence="3">
        <text>L-glutaminyl-[protein] + H2O = L-glutamyl-[protein] + NH4(+)</text>
        <dbReference type="Rhea" id="RHEA:16441"/>
        <dbReference type="Rhea" id="RHEA-COMP:10207"/>
        <dbReference type="Rhea" id="RHEA-COMP:10208"/>
        <dbReference type="ChEBI" id="CHEBI:15377"/>
        <dbReference type="ChEBI" id="CHEBI:28938"/>
        <dbReference type="ChEBI" id="CHEBI:29973"/>
        <dbReference type="ChEBI" id="CHEBI:30011"/>
        <dbReference type="EC" id="3.5.1.44"/>
    </reaction>
</comment>
<proteinExistence type="inferred from homology"/>
<dbReference type="PANTHER" id="PTHR35147:SF1">
    <property type="entry name" value="CHEMORECEPTOR GLUTAMINE DEAMIDASE CHED-RELATED"/>
    <property type="match status" value="1"/>
</dbReference>
<name>A0ABV1D714_9FIRM</name>
<dbReference type="InterPro" id="IPR005659">
    <property type="entry name" value="Chemorcpt_Glu_NH3ase_CheD"/>
</dbReference>
<comment type="caution">
    <text evidence="4">The sequence shown here is derived from an EMBL/GenBank/DDBJ whole genome shotgun (WGS) entry which is preliminary data.</text>
</comment>